<dbReference type="EMBL" id="JAWHQM010000017">
    <property type="protein sequence ID" value="KAK5630854.1"/>
    <property type="molecule type" value="Genomic_DNA"/>
</dbReference>
<protein>
    <submittedName>
        <fullName evidence="2">Uncharacterized protein</fullName>
    </submittedName>
</protein>
<organism evidence="2 3">
    <name type="scientific">Xylaria bambusicola</name>
    <dbReference type="NCBI Taxonomy" id="326684"/>
    <lineage>
        <taxon>Eukaryota</taxon>
        <taxon>Fungi</taxon>
        <taxon>Dikarya</taxon>
        <taxon>Ascomycota</taxon>
        <taxon>Pezizomycotina</taxon>
        <taxon>Sordariomycetes</taxon>
        <taxon>Xylariomycetidae</taxon>
        <taxon>Xylariales</taxon>
        <taxon>Xylariaceae</taxon>
        <taxon>Xylaria</taxon>
    </lineage>
</organism>
<feature type="compositionally biased region" description="Basic residues" evidence="1">
    <location>
        <begin position="40"/>
        <end position="55"/>
    </location>
</feature>
<gene>
    <name evidence="2" type="ORF">RRF57_006569</name>
</gene>
<accession>A0AAN7USQ3</accession>
<dbReference type="AlphaFoldDB" id="A0AAN7USQ3"/>
<name>A0AAN7USQ3_9PEZI</name>
<dbReference type="Proteomes" id="UP001305414">
    <property type="component" value="Unassembled WGS sequence"/>
</dbReference>
<reference evidence="2 3" key="1">
    <citation type="submission" date="2023-10" db="EMBL/GenBank/DDBJ databases">
        <title>Draft genome sequence of Xylaria bambusicola isolate GMP-LS, the root and basal stem rot pathogen of sugarcane in Indonesia.</title>
        <authorList>
            <person name="Selvaraj P."/>
            <person name="Muralishankar V."/>
            <person name="Muruganantham S."/>
            <person name="Sp S."/>
            <person name="Haryani S."/>
            <person name="Lau K.J.X."/>
            <person name="Naqvi N.I."/>
        </authorList>
    </citation>
    <scope>NUCLEOTIDE SEQUENCE [LARGE SCALE GENOMIC DNA]</scope>
    <source>
        <strain evidence="2">GMP-LS</strain>
    </source>
</reference>
<sequence>MARSDTIRRVLKYPADTRIEWKSHDESMQQRTMIEESRREKAHNHHNDKRTHNKSRQAQEDQQS</sequence>
<feature type="region of interest" description="Disordered" evidence="1">
    <location>
        <begin position="22"/>
        <end position="64"/>
    </location>
</feature>
<keyword evidence="3" id="KW-1185">Reference proteome</keyword>
<comment type="caution">
    <text evidence="2">The sequence shown here is derived from an EMBL/GenBank/DDBJ whole genome shotgun (WGS) entry which is preliminary data.</text>
</comment>
<evidence type="ECO:0000256" key="1">
    <source>
        <dbReference type="SAM" id="MobiDB-lite"/>
    </source>
</evidence>
<evidence type="ECO:0000313" key="2">
    <source>
        <dbReference type="EMBL" id="KAK5630854.1"/>
    </source>
</evidence>
<proteinExistence type="predicted"/>
<feature type="compositionally biased region" description="Basic and acidic residues" evidence="1">
    <location>
        <begin position="22"/>
        <end position="39"/>
    </location>
</feature>
<evidence type="ECO:0000313" key="3">
    <source>
        <dbReference type="Proteomes" id="UP001305414"/>
    </source>
</evidence>